<organism evidence="1 2">
    <name type="scientific">Kocuria coralli</name>
    <dbReference type="NCBI Taxonomy" id="1461025"/>
    <lineage>
        <taxon>Bacteria</taxon>
        <taxon>Bacillati</taxon>
        <taxon>Actinomycetota</taxon>
        <taxon>Actinomycetes</taxon>
        <taxon>Micrococcales</taxon>
        <taxon>Micrococcaceae</taxon>
        <taxon>Kocuria</taxon>
    </lineage>
</organism>
<gene>
    <name evidence="1" type="ORF">FCK90_14170</name>
</gene>
<dbReference type="EMBL" id="SZWF01000030">
    <property type="protein sequence ID" value="KAA9393068.1"/>
    <property type="molecule type" value="Genomic_DNA"/>
</dbReference>
<evidence type="ECO:0000313" key="1">
    <source>
        <dbReference type="EMBL" id="KAA9393068.1"/>
    </source>
</evidence>
<dbReference type="AlphaFoldDB" id="A0A5J5KUJ8"/>
<evidence type="ECO:0000313" key="2">
    <source>
        <dbReference type="Proteomes" id="UP000325957"/>
    </source>
</evidence>
<dbReference type="RefSeq" id="WP_158034959.1">
    <property type="nucleotide sequence ID" value="NZ_ML708632.1"/>
</dbReference>
<protein>
    <submittedName>
        <fullName evidence="1">Uncharacterized protein</fullName>
    </submittedName>
</protein>
<dbReference type="OrthoDB" id="3481501at2"/>
<reference evidence="1 2" key="1">
    <citation type="submission" date="2019-05" db="EMBL/GenBank/DDBJ databases">
        <title>Kocuria coralli sp. nov., a novel actinobacterium isolated from coral reef seawater.</title>
        <authorList>
            <person name="Li J."/>
        </authorList>
    </citation>
    <scope>NUCLEOTIDE SEQUENCE [LARGE SCALE GENOMIC DNA]</scope>
    <source>
        <strain evidence="1 2">SCSIO 13007</strain>
    </source>
</reference>
<name>A0A5J5KUJ8_9MICC</name>
<dbReference type="Proteomes" id="UP000325957">
    <property type="component" value="Unassembled WGS sequence"/>
</dbReference>
<keyword evidence="2" id="KW-1185">Reference proteome</keyword>
<sequence length="204" mass="23229">MHPQPAADPPSGDCTLLIEIPGIRWDAADAHRARRRVPDLEVDILTAVSAEETWFYIPDQSTQELDDARQAGGLLATMLGLGPDALPEFRCRRLTGLLKLGDASHGRQQSWHYTSQTDVPETTEEEFNRWFDREHLPQLAGLGGTVHAARYRTDGSPRYLACYDLTAREVQGSPEWRAAIESPWRDRMHHQFIGPRRLMLRRLH</sequence>
<comment type="caution">
    <text evidence="1">The sequence shown here is derived from an EMBL/GenBank/DDBJ whole genome shotgun (WGS) entry which is preliminary data.</text>
</comment>
<proteinExistence type="predicted"/>
<accession>A0A5J5KUJ8</accession>